<dbReference type="EMBL" id="BLXT01000744">
    <property type="protein sequence ID" value="GFN79786.1"/>
    <property type="molecule type" value="Genomic_DNA"/>
</dbReference>
<sequence length="182" mass="20921">MPNWLGTSVHTTSEFFPTTKHSCVFAVRIRTSQRHEWITMRVVEVKESRKPYSIQCGSEFTSIAPIVTSTELCKVCTLRRTVAIDHTRDFSKVCILRYTVAIDHTRYFCKRFLQGARIRRTVAIDNTTDLCRVCTLRNTVAFDNIRDFCKVCALRCAVAIDHTSDNTCPKTISFTFCYMQLG</sequence>
<comment type="caution">
    <text evidence="1">The sequence shown here is derived from an EMBL/GenBank/DDBJ whole genome shotgun (WGS) entry which is preliminary data.</text>
</comment>
<dbReference type="AlphaFoldDB" id="A0AAV3YAE5"/>
<keyword evidence="2" id="KW-1185">Reference proteome</keyword>
<reference evidence="1 2" key="1">
    <citation type="journal article" date="2021" name="Elife">
        <title>Chloroplast acquisition without the gene transfer in kleptoplastic sea slugs, Plakobranchus ocellatus.</title>
        <authorList>
            <person name="Maeda T."/>
            <person name="Takahashi S."/>
            <person name="Yoshida T."/>
            <person name="Shimamura S."/>
            <person name="Takaki Y."/>
            <person name="Nagai Y."/>
            <person name="Toyoda A."/>
            <person name="Suzuki Y."/>
            <person name="Arimoto A."/>
            <person name="Ishii H."/>
            <person name="Satoh N."/>
            <person name="Nishiyama T."/>
            <person name="Hasebe M."/>
            <person name="Maruyama T."/>
            <person name="Minagawa J."/>
            <person name="Obokata J."/>
            <person name="Shigenobu S."/>
        </authorList>
    </citation>
    <scope>NUCLEOTIDE SEQUENCE [LARGE SCALE GENOMIC DNA]</scope>
</reference>
<protein>
    <submittedName>
        <fullName evidence="1">Uncharacterized protein</fullName>
    </submittedName>
</protein>
<organism evidence="1 2">
    <name type="scientific">Plakobranchus ocellatus</name>
    <dbReference type="NCBI Taxonomy" id="259542"/>
    <lineage>
        <taxon>Eukaryota</taxon>
        <taxon>Metazoa</taxon>
        <taxon>Spiralia</taxon>
        <taxon>Lophotrochozoa</taxon>
        <taxon>Mollusca</taxon>
        <taxon>Gastropoda</taxon>
        <taxon>Heterobranchia</taxon>
        <taxon>Euthyneura</taxon>
        <taxon>Panpulmonata</taxon>
        <taxon>Sacoglossa</taxon>
        <taxon>Placobranchoidea</taxon>
        <taxon>Plakobranchidae</taxon>
        <taxon>Plakobranchus</taxon>
    </lineage>
</organism>
<name>A0AAV3YAE5_9GAST</name>
<gene>
    <name evidence="1" type="ORF">PoB_000629200</name>
</gene>
<proteinExistence type="predicted"/>
<evidence type="ECO:0000313" key="1">
    <source>
        <dbReference type="EMBL" id="GFN79786.1"/>
    </source>
</evidence>
<evidence type="ECO:0000313" key="2">
    <source>
        <dbReference type="Proteomes" id="UP000735302"/>
    </source>
</evidence>
<dbReference type="Proteomes" id="UP000735302">
    <property type="component" value="Unassembled WGS sequence"/>
</dbReference>
<accession>A0AAV3YAE5</accession>